<dbReference type="AlphaFoldDB" id="A0A1U9Z0S3"/>
<evidence type="ECO:0008006" key="3">
    <source>
        <dbReference type="Google" id="ProtNLM"/>
    </source>
</evidence>
<protein>
    <recommendedName>
        <fullName evidence="3">STAS/SEC14 domain-containing protein</fullName>
    </recommendedName>
</protein>
<dbReference type="eggNOG" id="ENOG5032Z4S">
    <property type="taxonomic scope" value="Bacteria"/>
</dbReference>
<evidence type="ECO:0000313" key="1">
    <source>
        <dbReference type="EMBL" id="AQZ51295.1"/>
    </source>
</evidence>
<gene>
    <name evidence="1" type="ORF">Mame_01953</name>
</gene>
<evidence type="ECO:0000313" key="2">
    <source>
        <dbReference type="Proteomes" id="UP000191135"/>
    </source>
</evidence>
<accession>A0A1U9Z0S3</accession>
<dbReference type="KEGG" id="mmed:Mame_01953"/>
<proteinExistence type="predicted"/>
<sequence length="120" mass="12936">MLEKIESLPDNMIGFTIRKALSANDYQNVLLPALETQSTKGGGLRLLLVTGADFAGSDVGTAMGGQPFRRSEPLEFKSIAIVSANKGFTQAVQMFGMLFHADVKVFAPDNQNEAISWLAT</sequence>
<dbReference type="Proteomes" id="UP000191135">
    <property type="component" value="Chromosome"/>
</dbReference>
<name>A0A1U9Z0S3_9HYPH</name>
<organism evidence="1 2">
    <name type="scientific">Martelella mediterranea DSM 17316</name>
    <dbReference type="NCBI Taxonomy" id="1122214"/>
    <lineage>
        <taxon>Bacteria</taxon>
        <taxon>Pseudomonadati</taxon>
        <taxon>Pseudomonadota</taxon>
        <taxon>Alphaproteobacteria</taxon>
        <taxon>Hyphomicrobiales</taxon>
        <taxon>Aurantimonadaceae</taxon>
        <taxon>Martelella</taxon>
    </lineage>
</organism>
<dbReference type="Gene3D" id="3.40.50.10600">
    <property type="entry name" value="SpoIIaa-like domains"/>
    <property type="match status" value="1"/>
</dbReference>
<dbReference type="Pfam" id="PF11964">
    <property type="entry name" value="SpoIIAA-like"/>
    <property type="match status" value="1"/>
</dbReference>
<keyword evidence="2" id="KW-1185">Reference proteome</keyword>
<dbReference type="InterPro" id="IPR036513">
    <property type="entry name" value="STAS_dom_sf"/>
</dbReference>
<reference evidence="1 2" key="1">
    <citation type="submission" date="2017-03" db="EMBL/GenBank/DDBJ databases">
        <title>Foreign affairs: Plasmid Transfer between Roseobacters and Rhizobia.</title>
        <authorList>
            <person name="Bartling P."/>
            <person name="Bunk B."/>
            <person name="Overmann J."/>
            <person name="Brinkmann H."/>
            <person name="Petersen J."/>
        </authorList>
    </citation>
    <scope>NUCLEOTIDE SEQUENCE [LARGE SCALE GENOMIC DNA]</scope>
    <source>
        <strain evidence="1 2">MACL11</strain>
    </source>
</reference>
<dbReference type="InterPro" id="IPR038396">
    <property type="entry name" value="SpoIIAA-like_sf"/>
</dbReference>
<dbReference type="InterPro" id="IPR021866">
    <property type="entry name" value="SpoIIAA-like"/>
</dbReference>
<dbReference type="SUPFAM" id="SSF52091">
    <property type="entry name" value="SpoIIaa-like"/>
    <property type="match status" value="1"/>
</dbReference>
<dbReference type="RefSeq" id="WP_018062840.1">
    <property type="nucleotide sequence ID" value="NZ_AQWH01000001.1"/>
</dbReference>
<dbReference type="OrthoDB" id="5457369at2"/>
<dbReference type="EMBL" id="CP020330">
    <property type="protein sequence ID" value="AQZ51295.1"/>
    <property type="molecule type" value="Genomic_DNA"/>
</dbReference>